<evidence type="ECO:0000313" key="3">
    <source>
        <dbReference type="Proteomes" id="UP001311232"/>
    </source>
</evidence>
<evidence type="ECO:0000256" key="1">
    <source>
        <dbReference type="SAM" id="Phobius"/>
    </source>
</evidence>
<dbReference type="EMBL" id="JAHHUM010002114">
    <property type="protein sequence ID" value="KAK5606066.1"/>
    <property type="molecule type" value="Genomic_DNA"/>
</dbReference>
<comment type="caution">
    <text evidence="2">The sequence shown here is derived from an EMBL/GenBank/DDBJ whole genome shotgun (WGS) entry which is preliminary data.</text>
</comment>
<sequence length="107" mass="12722">MRQHSKVREKEEGGRCYVEPLHPPCCSPPSFTCCKPRNGSLYDEDEAALPHHLRHNPPSYFFFLVGKELRKMTKFVQFYFFLLFVFQNHTTFQPSLNMLFNILMGYR</sequence>
<dbReference type="AlphaFoldDB" id="A0AAV9RAX3"/>
<keyword evidence="3" id="KW-1185">Reference proteome</keyword>
<name>A0AAV9RAX3_9TELE</name>
<dbReference type="Proteomes" id="UP001311232">
    <property type="component" value="Unassembled WGS sequence"/>
</dbReference>
<protein>
    <submittedName>
        <fullName evidence="2">Uncharacterized protein</fullName>
    </submittedName>
</protein>
<keyword evidence="1" id="KW-1133">Transmembrane helix</keyword>
<proteinExistence type="predicted"/>
<organism evidence="2 3">
    <name type="scientific">Crenichthys baileyi</name>
    <name type="common">White River springfish</name>
    <dbReference type="NCBI Taxonomy" id="28760"/>
    <lineage>
        <taxon>Eukaryota</taxon>
        <taxon>Metazoa</taxon>
        <taxon>Chordata</taxon>
        <taxon>Craniata</taxon>
        <taxon>Vertebrata</taxon>
        <taxon>Euteleostomi</taxon>
        <taxon>Actinopterygii</taxon>
        <taxon>Neopterygii</taxon>
        <taxon>Teleostei</taxon>
        <taxon>Neoteleostei</taxon>
        <taxon>Acanthomorphata</taxon>
        <taxon>Ovalentaria</taxon>
        <taxon>Atherinomorphae</taxon>
        <taxon>Cyprinodontiformes</taxon>
        <taxon>Goodeidae</taxon>
        <taxon>Crenichthys</taxon>
    </lineage>
</organism>
<accession>A0AAV9RAX3</accession>
<keyword evidence="1" id="KW-0472">Membrane</keyword>
<keyword evidence="1" id="KW-0812">Transmembrane</keyword>
<gene>
    <name evidence="2" type="ORF">CRENBAI_000929</name>
</gene>
<evidence type="ECO:0000313" key="2">
    <source>
        <dbReference type="EMBL" id="KAK5606066.1"/>
    </source>
</evidence>
<feature type="transmembrane region" description="Helical" evidence="1">
    <location>
        <begin position="78"/>
        <end position="100"/>
    </location>
</feature>
<reference evidence="2 3" key="1">
    <citation type="submission" date="2021-06" db="EMBL/GenBank/DDBJ databases">
        <authorList>
            <person name="Palmer J.M."/>
        </authorList>
    </citation>
    <scope>NUCLEOTIDE SEQUENCE [LARGE SCALE GENOMIC DNA]</scope>
    <source>
        <strain evidence="2 3">MEX-2019</strain>
        <tissue evidence="2">Muscle</tissue>
    </source>
</reference>